<keyword evidence="8" id="KW-1185">Reference proteome</keyword>
<comment type="caution">
    <text evidence="7">The sequence shown here is derived from an EMBL/GenBank/DDBJ whole genome shotgun (WGS) entry which is preliminary data.</text>
</comment>
<evidence type="ECO:0000313" key="8">
    <source>
        <dbReference type="Proteomes" id="UP000807025"/>
    </source>
</evidence>
<keyword evidence="6" id="KW-0472">Membrane</keyword>
<evidence type="ECO:0000256" key="1">
    <source>
        <dbReference type="ARBA" id="ARBA00005179"/>
    </source>
</evidence>
<accession>A0A9P5ZPI3</accession>
<feature type="transmembrane region" description="Helical" evidence="6">
    <location>
        <begin position="6"/>
        <end position="30"/>
    </location>
</feature>
<evidence type="ECO:0000256" key="5">
    <source>
        <dbReference type="ARBA" id="ARBA00023004"/>
    </source>
</evidence>
<dbReference type="CDD" id="cd11062">
    <property type="entry name" value="CYP58-like"/>
    <property type="match status" value="1"/>
</dbReference>
<dbReference type="AlphaFoldDB" id="A0A9P5ZPI3"/>
<organism evidence="7 8">
    <name type="scientific">Pleurotus eryngii</name>
    <name type="common">Boletus of the steppes</name>
    <dbReference type="NCBI Taxonomy" id="5323"/>
    <lineage>
        <taxon>Eukaryota</taxon>
        <taxon>Fungi</taxon>
        <taxon>Dikarya</taxon>
        <taxon>Basidiomycota</taxon>
        <taxon>Agaricomycotina</taxon>
        <taxon>Agaricomycetes</taxon>
        <taxon>Agaricomycetidae</taxon>
        <taxon>Agaricales</taxon>
        <taxon>Pleurotineae</taxon>
        <taxon>Pleurotaceae</taxon>
        <taxon>Pleurotus</taxon>
    </lineage>
</organism>
<dbReference type="InterPro" id="IPR036396">
    <property type="entry name" value="Cyt_P450_sf"/>
</dbReference>
<keyword evidence="6" id="KW-0812">Transmembrane</keyword>
<proteinExistence type="inferred from homology"/>
<sequence length="498" mass="56733">MFEGPLYTASLSLVGTLAVYYCAAIIWNLYFHPLRHFPGPWLAAATWWYTTWFEVFLNGGMVDHLQTLHKRYGPVVRIAPNELHFNGPRFYADVYVNGSKFRKDPKLYTTFHEDESSFCFIDPQDAKSRREILNPLFSRRAILQMERYLQATIDKFLDKLQTSRKPVDLHRAYRCTTLEIILSYCFAGDYDILGAADFAHPLIIAVENVMPLALVFKHFPFAYDALLWLDSQSKRFRQDSFGPGELTESLSQQIDELLVHPELLQQQGHDTIYHHLLTPNPSKGQPTVPSKKSLLEEAMNLVAAGSDTVGNTSTVGTYYVLSNPDVFAKLISELKQHWPDPTIPLKYEALEKLPYLTAVIKESLRMSHGIVTPLPRIVAPADATIGGVVVPAGTIVGVGATFVHYNPELFPEPHNIILQRTAKLPRNQVEWFFFPAEMCVLNMIGSLAWCEMYLLFANVFRKLNLELYNTRPEDLKFQCHLTPTFRKHVEVTVKQAAP</sequence>
<dbReference type="InterPro" id="IPR001128">
    <property type="entry name" value="Cyt_P450"/>
</dbReference>
<protein>
    <submittedName>
        <fullName evidence="7">Cytochrome P450</fullName>
    </submittedName>
</protein>
<dbReference type="PANTHER" id="PTHR24305:SF157">
    <property type="entry name" value="N-ACETYLTRYPTOPHAN 6-HYDROXYLASE IVOC-RELATED"/>
    <property type="match status" value="1"/>
</dbReference>
<keyword evidence="6" id="KW-1133">Transmembrane helix</keyword>
<name>A0A9P5ZPI3_PLEER</name>
<evidence type="ECO:0000256" key="2">
    <source>
        <dbReference type="ARBA" id="ARBA00010617"/>
    </source>
</evidence>
<dbReference type="Gene3D" id="1.10.630.10">
    <property type="entry name" value="Cytochrome P450"/>
    <property type="match status" value="1"/>
</dbReference>
<evidence type="ECO:0000256" key="4">
    <source>
        <dbReference type="ARBA" id="ARBA00023002"/>
    </source>
</evidence>
<dbReference type="OrthoDB" id="1470350at2759"/>
<dbReference type="GO" id="GO:0020037">
    <property type="term" value="F:heme binding"/>
    <property type="evidence" value="ECO:0007669"/>
    <property type="project" value="InterPro"/>
</dbReference>
<evidence type="ECO:0000256" key="3">
    <source>
        <dbReference type="ARBA" id="ARBA00022723"/>
    </source>
</evidence>
<dbReference type="InterPro" id="IPR050121">
    <property type="entry name" value="Cytochrome_P450_monoxygenase"/>
</dbReference>
<keyword evidence="3" id="KW-0479">Metal-binding</keyword>
<dbReference type="PANTHER" id="PTHR24305">
    <property type="entry name" value="CYTOCHROME P450"/>
    <property type="match status" value="1"/>
</dbReference>
<dbReference type="GO" id="GO:0016705">
    <property type="term" value="F:oxidoreductase activity, acting on paired donors, with incorporation or reduction of molecular oxygen"/>
    <property type="evidence" value="ECO:0007669"/>
    <property type="project" value="InterPro"/>
</dbReference>
<dbReference type="GO" id="GO:0004497">
    <property type="term" value="F:monooxygenase activity"/>
    <property type="evidence" value="ECO:0007669"/>
    <property type="project" value="InterPro"/>
</dbReference>
<dbReference type="Proteomes" id="UP000807025">
    <property type="component" value="Unassembled WGS sequence"/>
</dbReference>
<comment type="similarity">
    <text evidence="2">Belongs to the cytochrome P450 family.</text>
</comment>
<dbReference type="Pfam" id="PF00067">
    <property type="entry name" value="p450"/>
    <property type="match status" value="1"/>
</dbReference>
<keyword evidence="4" id="KW-0560">Oxidoreductase</keyword>
<gene>
    <name evidence="7" type="ORF">BDN71DRAFT_1509760</name>
</gene>
<evidence type="ECO:0000313" key="7">
    <source>
        <dbReference type="EMBL" id="KAF9492072.1"/>
    </source>
</evidence>
<dbReference type="GO" id="GO:0005506">
    <property type="term" value="F:iron ion binding"/>
    <property type="evidence" value="ECO:0007669"/>
    <property type="project" value="InterPro"/>
</dbReference>
<dbReference type="SUPFAM" id="SSF48264">
    <property type="entry name" value="Cytochrome P450"/>
    <property type="match status" value="1"/>
</dbReference>
<dbReference type="EMBL" id="MU154607">
    <property type="protein sequence ID" value="KAF9492072.1"/>
    <property type="molecule type" value="Genomic_DNA"/>
</dbReference>
<reference evidence="7" key="1">
    <citation type="submission" date="2020-11" db="EMBL/GenBank/DDBJ databases">
        <authorList>
            <consortium name="DOE Joint Genome Institute"/>
            <person name="Ahrendt S."/>
            <person name="Riley R."/>
            <person name="Andreopoulos W."/>
            <person name="Labutti K."/>
            <person name="Pangilinan J."/>
            <person name="Ruiz-Duenas F.J."/>
            <person name="Barrasa J.M."/>
            <person name="Sanchez-Garcia M."/>
            <person name="Camarero S."/>
            <person name="Miyauchi S."/>
            <person name="Serrano A."/>
            <person name="Linde D."/>
            <person name="Babiker R."/>
            <person name="Drula E."/>
            <person name="Ayuso-Fernandez I."/>
            <person name="Pacheco R."/>
            <person name="Padilla G."/>
            <person name="Ferreira P."/>
            <person name="Barriuso J."/>
            <person name="Kellner H."/>
            <person name="Castanera R."/>
            <person name="Alfaro M."/>
            <person name="Ramirez L."/>
            <person name="Pisabarro A.G."/>
            <person name="Kuo A."/>
            <person name="Tritt A."/>
            <person name="Lipzen A."/>
            <person name="He G."/>
            <person name="Yan M."/>
            <person name="Ng V."/>
            <person name="Cullen D."/>
            <person name="Martin F."/>
            <person name="Rosso M.-N."/>
            <person name="Henrissat B."/>
            <person name="Hibbett D."/>
            <person name="Martinez A.T."/>
            <person name="Grigoriev I.V."/>
        </authorList>
    </citation>
    <scope>NUCLEOTIDE SEQUENCE</scope>
    <source>
        <strain evidence="7">ATCC 90797</strain>
    </source>
</reference>
<evidence type="ECO:0000256" key="6">
    <source>
        <dbReference type="SAM" id="Phobius"/>
    </source>
</evidence>
<keyword evidence="5" id="KW-0408">Iron</keyword>
<comment type="pathway">
    <text evidence="1">Secondary metabolite biosynthesis.</text>
</comment>